<dbReference type="InterPro" id="IPR009015">
    <property type="entry name" value="Fucose_isomerase_N/cen_sf"/>
</dbReference>
<evidence type="ECO:0000256" key="4">
    <source>
        <dbReference type="ARBA" id="ARBA00023235"/>
    </source>
</evidence>
<protein>
    <recommendedName>
        <fullName evidence="7">L-fucose isomerase</fullName>
        <shortName evidence="7">FucIase</shortName>
        <ecNumber evidence="7">5.3.1.25</ecNumber>
    </recommendedName>
    <alternativeName>
        <fullName evidence="7">6-deoxy-L-galactose isomerase</fullName>
    </alternativeName>
</protein>
<dbReference type="PANTHER" id="PTHR37840">
    <property type="entry name" value="L-FUCOSE ISOMERASE"/>
    <property type="match status" value="1"/>
</dbReference>
<dbReference type="OrthoDB" id="9760430at2"/>
<dbReference type="NCBIfam" id="NF008220">
    <property type="entry name" value="PRK10991.1"/>
    <property type="match status" value="1"/>
</dbReference>
<keyword evidence="6 7" id="KW-0119">Carbohydrate metabolism</keyword>
<name>A0A1M4ZQ24_9BACE</name>
<evidence type="ECO:0000313" key="12">
    <source>
        <dbReference type="Proteomes" id="UP000184509"/>
    </source>
</evidence>
<evidence type="ECO:0000259" key="10">
    <source>
        <dbReference type="Pfam" id="PF07882"/>
    </source>
</evidence>
<gene>
    <name evidence="7" type="primary">fucI</name>
    <name evidence="11" type="ORF">SAMN05444405_10616</name>
</gene>
<dbReference type="PANTHER" id="PTHR37840:SF1">
    <property type="entry name" value="L-FUCOSE ISOMERASE"/>
    <property type="match status" value="1"/>
</dbReference>
<dbReference type="Gene3D" id="3.40.275.10">
    <property type="entry name" value="L-fucose Isomerase, Chain A, domain 2"/>
    <property type="match status" value="1"/>
</dbReference>
<dbReference type="GO" id="GO:0030145">
    <property type="term" value="F:manganese ion binding"/>
    <property type="evidence" value="ECO:0007669"/>
    <property type="project" value="UniProtKB-UniRule"/>
</dbReference>
<dbReference type="Pfam" id="PF07882">
    <property type="entry name" value="Fucose_iso_N2"/>
    <property type="match status" value="1"/>
</dbReference>
<evidence type="ECO:0000256" key="2">
    <source>
        <dbReference type="ARBA" id="ARBA00022723"/>
    </source>
</evidence>
<feature type="binding site" evidence="7">
    <location>
        <position position="527"/>
    </location>
    <ligand>
        <name>Mn(2+)</name>
        <dbReference type="ChEBI" id="CHEBI:29035"/>
    </ligand>
</feature>
<dbReference type="SUPFAM" id="SSF50443">
    <property type="entry name" value="FucI/AraA C-terminal domain-like"/>
    <property type="match status" value="1"/>
</dbReference>
<reference evidence="11 12" key="1">
    <citation type="submission" date="2016-11" db="EMBL/GenBank/DDBJ databases">
        <authorList>
            <person name="Jaros S."/>
            <person name="Januszkiewicz K."/>
            <person name="Wedrychowicz H."/>
        </authorList>
    </citation>
    <scope>NUCLEOTIDE SEQUENCE [LARGE SCALE GENOMIC DNA]</scope>
    <source>
        <strain evidence="11 12">DSM 26991</strain>
    </source>
</reference>
<feature type="binding site" evidence="7">
    <location>
        <position position="361"/>
    </location>
    <ligand>
        <name>Mn(2+)</name>
        <dbReference type="ChEBI" id="CHEBI:29035"/>
    </ligand>
</feature>
<feature type="domain" description="L-fucose isomerase N-terminal-1" evidence="9">
    <location>
        <begin position="4"/>
        <end position="172"/>
    </location>
</feature>
<dbReference type="GO" id="GO:0042355">
    <property type="term" value="P:L-fucose catabolic process"/>
    <property type="evidence" value="ECO:0007669"/>
    <property type="project" value="UniProtKB-UniRule"/>
</dbReference>
<dbReference type="STRING" id="1297750.SAMN05444405_10616"/>
<dbReference type="Gene3D" id="3.20.14.10">
    <property type="entry name" value="L-fucose/L-arabinose isomerase, C-terminal"/>
    <property type="match status" value="1"/>
</dbReference>
<dbReference type="EMBL" id="FQTV01000006">
    <property type="protein sequence ID" value="SHF20091.1"/>
    <property type="molecule type" value="Genomic_DNA"/>
</dbReference>
<keyword evidence="12" id="KW-1185">Reference proteome</keyword>
<dbReference type="SUPFAM" id="SSF53743">
    <property type="entry name" value="FucI/AraA N-terminal and middle domains"/>
    <property type="match status" value="1"/>
</dbReference>
<comment type="cofactor">
    <cofactor evidence="7">
        <name>Mn(2+)</name>
        <dbReference type="ChEBI" id="CHEBI:29035"/>
    </cofactor>
</comment>
<keyword evidence="4 7" id="KW-0413">Isomerase</keyword>
<feature type="binding site" evidence="7">
    <location>
        <position position="337"/>
    </location>
    <ligand>
        <name>Mn(2+)</name>
        <dbReference type="ChEBI" id="CHEBI:29035"/>
    </ligand>
</feature>
<dbReference type="InterPro" id="IPR005763">
    <property type="entry name" value="Fucose_isomerase"/>
</dbReference>
<proteinExistence type="inferred from homology"/>
<dbReference type="InterPro" id="IPR038391">
    <property type="entry name" value="Fucose_iso_dom1_sf"/>
</dbReference>
<dbReference type="GO" id="GO:0008736">
    <property type="term" value="F:L-fucose isomerase activity"/>
    <property type="evidence" value="ECO:0007669"/>
    <property type="project" value="UniProtKB-UniRule"/>
</dbReference>
<keyword evidence="3 7" id="KW-0464">Manganese</keyword>
<evidence type="ECO:0000256" key="6">
    <source>
        <dbReference type="ARBA" id="ARBA00023277"/>
    </source>
</evidence>
<keyword evidence="5 7" id="KW-0294">Fucose metabolism</keyword>
<evidence type="ECO:0000259" key="8">
    <source>
        <dbReference type="Pfam" id="PF02952"/>
    </source>
</evidence>
<dbReference type="Pfam" id="PF02952">
    <property type="entry name" value="Fucose_iso_C"/>
    <property type="match status" value="1"/>
</dbReference>
<dbReference type="Gene3D" id="3.40.50.1070">
    <property type="match status" value="1"/>
</dbReference>
<evidence type="ECO:0000313" key="11">
    <source>
        <dbReference type="EMBL" id="SHF20091.1"/>
    </source>
</evidence>
<evidence type="ECO:0000256" key="5">
    <source>
        <dbReference type="ARBA" id="ARBA00023253"/>
    </source>
</evidence>
<dbReference type="EC" id="5.3.1.25" evidence="7"/>
<dbReference type="NCBIfam" id="TIGR01089">
    <property type="entry name" value="fucI"/>
    <property type="match status" value="1"/>
</dbReference>
<dbReference type="InterPro" id="IPR015888">
    <property type="entry name" value="Fuc_isomerase_C"/>
</dbReference>
<evidence type="ECO:0000256" key="1">
    <source>
        <dbReference type="ARBA" id="ARBA00022490"/>
    </source>
</evidence>
<feature type="active site" description="Proton acceptor" evidence="7">
    <location>
        <position position="337"/>
    </location>
</feature>
<organism evidence="11 12">
    <name type="scientific">Bacteroides luti</name>
    <dbReference type="NCBI Taxonomy" id="1297750"/>
    <lineage>
        <taxon>Bacteria</taxon>
        <taxon>Pseudomonadati</taxon>
        <taxon>Bacteroidota</taxon>
        <taxon>Bacteroidia</taxon>
        <taxon>Bacteroidales</taxon>
        <taxon>Bacteroidaceae</taxon>
        <taxon>Bacteroides</taxon>
    </lineage>
</organism>
<comment type="subcellular location">
    <subcellularLocation>
        <location evidence="7">Cytoplasm</location>
    </subcellularLocation>
</comment>
<dbReference type="HAMAP" id="MF_01254">
    <property type="entry name" value="Fucose_iso"/>
    <property type="match status" value="1"/>
</dbReference>
<comment type="function">
    <text evidence="7">Converts the aldose L-fucose into the corresponding ketose L-fuculose.</text>
</comment>
<comment type="pathway">
    <text evidence="7">Carbohydrate degradation; L-fucose degradation; L-lactaldehyde and glycerone phosphate from L-fucose: step 1/3.</text>
</comment>
<feature type="domain" description="L-fucose isomerase C-terminal" evidence="8">
    <location>
        <begin position="390"/>
        <end position="553"/>
    </location>
</feature>
<accession>A0A1M4ZQ24</accession>
<keyword evidence="1 7" id="KW-0963">Cytoplasm</keyword>
<dbReference type="Proteomes" id="UP000184509">
    <property type="component" value="Unassembled WGS sequence"/>
</dbReference>
<evidence type="ECO:0000256" key="3">
    <source>
        <dbReference type="ARBA" id="ARBA00023211"/>
    </source>
</evidence>
<sequence length="589" mass="64940">MKNYPKIGIRPTIDARQDGVRESLEEKTMNLAKAVANLISSNLKNGDGSPVECVIADSTIGRVAETAACAQKFEREGVGATITVTSCWCYGAETMDMNPHYPKAVWGFNGTERPGAVYLAAVLAAHAQKGLPAFGIYGRDVQDLDDNTIPEDVAEKLLRFARAAQAVATMRGKSYLSVGSVSMGIAGSIVDANFFQEYLGMRNESVDMSEIIRRVNEGIYDKEEFAKAMKWTEKYCKPNEGTDFNVPAKIKTREAKDADWEFVVKMTIIIRDLMQGNPKLRELGFKEEALGHNAIAGGFQGQRQWTDFMPNGDFSEALLNTSFDWNGIREAFVLATENDACNGVAMLFGHLLTQTAQIFSDVRTFWSPEAVERVTGKKLTGLAANGIIHLINSGATTLDGTGKQTKDGQPAMKPAWEITEKEVEDCLAATTWYPANRDYFRGGGYSSNFLSKGGMPVTMMRLNLVKGLGPVLQIAEGWTVEIDSDIHEALNLRTDKTWPTTWFVPRLCDKPAFKDVYSVMNNWGANHGAISYGHIGKDLITLASILRIPVCMHNVNEDELFRPAAWNAFGMDKEGADYRACANYGPIYK</sequence>
<dbReference type="InterPro" id="IPR004216">
    <property type="entry name" value="Fuc/Ara_isomerase_C"/>
</dbReference>
<dbReference type="InterPro" id="IPR012888">
    <property type="entry name" value="Fucose_iso_N1"/>
</dbReference>
<dbReference type="UniPathway" id="UPA00563">
    <property type="reaction ID" value="UER00624"/>
</dbReference>
<dbReference type="Pfam" id="PF07881">
    <property type="entry name" value="Fucose_iso_N1"/>
    <property type="match status" value="1"/>
</dbReference>
<dbReference type="AlphaFoldDB" id="A0A1M4ZQ24"/>
<feature type="domain" description="L-fucose isomerase N-terminal-2" evidence="10">
    <location>
        <begin position="173"/>
        <end position="353"/>
    </location>
</feature>
<dbReference type="GO" id="GO:0005737">
    <property type="term" value="C:cytoplasm"/>
    <property type="evidence" value="ECO:0007669"/>
    <property type="project" value="UniProtKB-SubCell"/>
</dbReference>
<comment type="catalytic activity">
    <reaction evidence="7">
        <text>L-fucose = L-fuculose</text>
        <dbReference type="Rhea" id="RHEA:17233"/>
        <dbReference type="ChEBI" id="CHEBI:2181"/>
        <dbReference type="ChEBI" id="CHEBI:17617"/>
        <dbReference type="EC" id="5.3.1.25"/>
    </reaction>
</comment>
<evidence type="ECO:0000259" key="9">
    <source>
        <dbReference type="Pfam" id="PF07881"/>
    </source>
</evidence>
<dbReference type="RefSeq" id="WP_073400563.1">
    <property type="nucleotide sequence ID" value="NZ_FQTV01000006.1"/>
</dbReference>
<feature type="active site" description="Proton acceptor" evidence="7">
    <location>
        <position position="361"/>
    </location>
</feature>
<dbReference type="FunFam" id="3.40.50.1070:FF:000001">
    <property type="entry name" value="L-fucose isomerase"/>
    <property type="match status" value="1"/>
</dbReference>
<dbReference type="FunFam" id="3.20.14.10:FF:000001">
    <property type="entry name" value="L-fucose isomerase"/>
    <property type="match status" value="1"/>
</dbReference>
<dbReference type="InterPro" id="IPR012889">
    <property type="entry name" value="Fucose_isomerase_N2"/>
</dbReference>
<dbReference type="GO" id="GO:0019571">
    <property type="term" value="P:D-arabinose catabolic process"/>
    <property type="evidence" value="ECO:0007669"/>
    <property type="project" value="TreeGrafter"/>
</dbReference>
<evidence type="ECO:0000256" key="7">
    <source>
        <dbReference type="HAMAP-Rule" id="MF_01254"/>
    </source>
</evidence>
<dbReference type="InterPro" id="IPR038393">
    <property type="entry name" value="Fuc_iso_dom3_sf"/>
</dbReference>
<keyword evidence="2 7" id="KW-0479">Metal-binding</keyword>
<dbReference type="InterPro" id="IPR038392">
    <property type="entry name" value="Fucose_isomerase_dom2_sf"/>
</dbReference>
<comment type="similarity">
    <text evidence="7">Belongs to the L-fucose isomerase family.</text>
</comment>
<dbReference type="GO" id="GO:0008790">
    <property type="term" value="F:arabinose isomerase activity"/>
    <property type="evidence" value="ECO:0007669"/>
    <property type="project" value="TreeGrafter"/>
</dbReference>